<dbReference type="AlphaFoldDB" id="A0AAV9X961"/>
<protein>
    <recommendedName>
        <fullName evidence="2">RGS domain-containing protein</fullName>
    </recommendedName>
</protein>
<evidence type="ECO:0000256" key="1">
    <source>
        <dbReference type="SAM" id="Phobius"/>
    </source>
</evidence>
<proteinExistence type="predicted"/>
<dbReference type="InterPro" id="IPR016137">
    <property type="entry name" value="RGS"/>
</dbReference>
<feature type="transmembrane region" description="Helical" evidence="1">
    <location>
        <begin position="174"/>
        <end position="192"/>
    </location>
</feature>
<name>A0AAV9X961_9PEZI</name>
<dbReference type="InterPro" id="IPR044926">
    <property type="entry name" value="RGS_subdomain_2"/>
</dbReference>
<dbReference type="Gene3D" id="1.10.167.10">
    <property type="entry name" value="Regulator of G-protein Signalling 4, domain 2"/>
    <property type="match status" value="1"/>
</dbReference>
<evidence type="ECO:0000313" key="4">
    <source>
        <dbReference type="Proteomes" id="UP001365542"/>
    </source>
</evidence>
<dbReference type="EMBL" id="JAVHJO010000007">
    <property type="protein sequence ID" value="KAK6538453.1"/>
    <property type="molecule type" value="Genomic_DNA"/>
</dbReference>
<keyword evidence="1" id="KW-0472">Membrane</keyword>
<feature type="transmembrane region" description="Helical" evidence="1">
    <location>
        <begin position="150"/>
        <end position="168"/>
    </location>
</feature>
<keyword evidence="1" id="KW-1133">Transmembrane helix</keyword>
<sequence>MNYLTYVERNSENLRFYLWFRRYIQKFDELSEEEKAKSPAWECPLLKEKGKAEGLCEESNNRTCPSQQPFRTEVDRITQMYLAPLSPFELNLSGRDRKQVLNALATTTHPSAFKTVLPQVEQSLRQQSHPNFVRHALSTANKGRILAMRWGGFILILVAVALAVGLSMGKVPRAVRIIIPVFIMFFGVCSMLDGQRSVCLVLLTFGVRDRFAWETETDCEGENAIIECDLEKASTICFDIFDGPIPQDEDREVNIKKFEERGFLSHVLFGWKRLRGLDPEVQRLQRLIVFQNVGISLMVAGILAIILAVTPTANMY</sequence>
<evidence type="ECO:0000259" key="2">
    <source>
        <dbReference type="Pfam" id="PF00615"/>
    </source>
</evidence>
<feature type="domain" description="RGS" evidence="2">
    <location>
        <begin position="10"/>
        <end position="134"/>
    </location>
</feature>
<accession>A0AAV9X961</accession>
<gene>
    <name evidence="3" type="ORF">TWF694_010038</name>
</gene>
<dbReference type="InterPro" id="IPR036305">
    <property type="entry name" value="RGS_sf"/>
</dbReference>
<keyword evidence="4" id="KW-1185">Reference proteome</keyword>
<keyword evidence="1" id="KW-0812">Transmembrane</keyword>
<comment type="caution">
    <text evidence="3">The sequence shown here is derived from an EMBL/GenBank/DDBJ whole genome shotgun (WGS) entry which is preliminary data.</text>
</comment>
<evidence type="ECO:0000313" key="3">
    <source>
        <dbReference type="EMBL" id="KAK6538453.1"/>
    </source>
</evidence>
<dbReference type="PANTHER" id="PTHR39466">
    <property type="entry name" value="RGS DOMAIN-CONTAINING PROTEIN"/>
    <property type="match status" value="1"/>
</dbReference>
<dbReference type="PANTHER" id="PTHR39466:SF1">
    <property type="entry name" value="RGS DOMAIN-CONTAINING PROTEIN"/>
    <property type="match status" value="1"/>
</dbReference>
<dbReference type="Proteomes" id="UP001365542">
    <property type="component" value="Unassembled WGS sequence"/>
</dbReference>
<reference evidence="3 4" key="1">
    <citation type="submission" date="2019-10" db="EMBL/GenBank/DDBJ databases">
        <authorList>
            <person name="Palmer J.M."/>
        </authorList>
    </citation>
    <scope>NUCLEOTIDE SEQUENCE [LARGE SCALE GENOMIC DNA]</scope>
    <source>
        <strain evidence="3 4">TWF694</strain>
    </source>
</reference>
<feature type="transmembrane region" description="Helical" evidence="1">
    <location>
        <begin position="287"/>
        <end position="309"/>
    </location>
</feature>
<dbReference type="Pfam" id="PF00615">
    <property type="entry name" value="RGS"/>
    <property type="match status" value="1"/>
</dbReference>
<dbReference type="SUPFAM" id="SSF48097">
    <property type="entry name" value="Regulator of G-protein signaling, RGS"/>
    <property type="match status" value="1"/>
</dbReference>
<organism evidence="3 4">
    <name type="scientific">Orbilia ellipsospora</name>
    <dbReference type="NCBI Taxonomy" id="2528407"/>
    <lineage>
        <taxon>Eukaryota</taxon>
        <taxon>Fungi</taxon>
        <taxon>Dikarya</taxon>
        <taxon>Ascomycota</taxon>
        <taxon>Pezizomycotina</taxon>
        <taxon>Orbiliomycetes</taxon>
        <taxon>Orbiliales</taxon>
        <taxon>Orbiliaceae</taxon>
        <taxon>Orbilia</taxon>
    </lineage>
</organism>